<organism evidence="2 3">
    <name type="scientific">Arabidopsis arenosa</name>
    <name type="common">Sand rock-cress</name>
    <name type="synonym">Cardaminopsis arenosa</name>
    <dbReference type="NCBI Taxonomy" id="38785"/>
    <lineage>
        <taxon>Eukaryota</taxon>
        <taxon>Viridiplantae</taxon>
        <taxon>Streptophyta</taxon>
        <taxon>Embryophyta</taxon>
        <taxon>Tracheophyta</taxon>
        <taxon>Spermatophyta</taxon>
        <taxon>Magnoliopsida</taxon>
        <taxon>eudicotyledons</taxon>
        <taxon>Gunneridae</taxon>
        <taxon>Pentapetalae</taxon>
        <taxon>rosids</taxon>
        <taxon>malvids</taxon>
        <taxon>Brassicales</taxon>
        <taxon>Brassicaceae</taxon>
        <taxon>Camelineae</taxon>
        <taxon>Arabidopsis</taxon>
    </lineage>
</organism>
<proteinExistence type="predicted"/>
<reference evidence="2" key="1">
    <citation type="submission" date="2021-01" db="EMBL/GenBank/DDBJ databases">
        <authorList>
            <person name="Bezrukov I."/>
        </authorList>
    </citation>
    <scope>NUCLEOTIDE SEQUENCE</scope>
</reference>
<dbReference type="EMBL" id="LR999454">
    <property type="protein sequence ID" value="CAE6013763.1"/>
    <property type="molecule type" value="Genomic_DNA"/>
</dbReference>
<sequence>MPHAKSSLAMDDSDSSRNNVDGEGNPLNPADLPIEEDDLDRFEALIEYSVDEFEAVEDEMEKNSIPRGVFIKDITPLFYHKERVGGDLTVPDSLPNSEPNELVASTNIQKNPERVNDEKVEVEQVQADHVGTEQVDVVERSKKKTTF</sequence>
<evidence type="ECO:0000313" key="2">
    <source>
        <dbReference type="EMBL" id="CAE6013763.1"/>
    </source>
</evidence>
<evidence type="ECO:0000256" key="1">
    <source>
        <dbReference type="SAM" id="MobiDB-lite"/>
    </source>
</evidence>
<feature type="region of interest" description="Disordered" evidence="1">
    <location>
        <begin position="1"/>
        <end position="35"/>
    </location>
</feature>
<gene>
    <name evidence="2" type="ORF">AARE701A_LOCUS9799</name>
</gene>
<protein>
    <submittedName>
        <fullName evidence="2">Uncharacterized protein</fullName>
    </submittedName>
</protein>
<name>A0A8S2A589_ARAAE</name>
<dbReference type="Proteomes" id="UP000682877">
    <property type="component" value="Chromosome 4"/>
</dbReference>
<evidence type="ECO:0000313" key="3">
    <source>
        <dbReference type="Proteomes" id="UP000682877"/>
    </source>
</evidence>
<accession>A0A8S2A589</accession>
<keyword evidence="3" id="KW-1185">Reference proteome</keyword>
<dbReference type="AlphaFoldDB" id="A0A8S2A589"/>